<protein>
    <submittedName>
        <fullName evidence="7">MFS family arabinose efflux permease</fullName>
    </submittedName>
</protein>
<feature type="transmembrane region" description="Helical" evidence="6">
    <location>
        <begin position="250"/>
        <end position="271"/>
    </location>
</feature>
<feature type="transmembrane region" description="Helical" evidence="6">
    <location>
        <begin position="41"/>
        <end position="62"/>
    </location>
</feature>
<evidence type="ECO:0000313" key="8">
    <source>
        <dbReference type="Proteomes" id="UP000741013"/>
    </source>
</evidence>
<sequence>MNLLREPKFARLSAASLLSEVAEWILQVSLPLTMYRLTGSAASTAVMMIIGLVPAVVVSPIAGPLADRGNRHRVLCAVSLAQAAVAVPLLLAEHVAVLYVVMAAQAGLAAISEPTRNALVPQLVGPERVTAANGLMSVNANVARLLGAWAGGVLLGLGGLGLTVGVYAAVLVLAGALFAPRFAAGLPGSGERPHVLRQWVDGLAEIRRNPALRVTSVAVVLQSIAQGMFLVLFLVFVLESLRGDEADVGLLRGVQAVGGLAAGVLVATVARRVAPAKLFGWGALAMGVYSALIWNTAHLTTAMAVFVGLFAVAGGPGVFLGSGVLSVIQTVTPPELTGRVLSTAFAGIAAAQALGMQVAGALADRIDLEILLDVQASLFLPAGALVLLRLARRRSPALT</sequence>
<dbReference type="InterPro" id="IPR011701">
    <property type="entry name" value="MFS"/>
</dbReference>
<feature type="transmembrane region" description="Helical" evidence="6">
    <location>
        <begin position="146"/>
        <end position="179"/>
    </location>
</feature>
<keyword evidence="5 6" id="KW-0472">Membrane</keyword>
<keyword evidence="2" id="KW-1003">Cell membrane</keyword>
<evidence type="ECO:0000256" key="2">
    <source>
        <dbReference type="ARBA" id="ARBA00022475"/>
    </source>
</evidence>
<dbReference type="SUPFAM" id="SSF103473">
    <property type="entry name" value="MFS general substrate transporter"/>
    <property type="match status" value="1"/>
</dbReference>
<dbReference type="Proteomes" id="UP000741013">
    <property type="component" value="Unassembled WGS sequence"/>
</dbReference>
<organism evidence="7 8">
    <name type="scientific">Amycolatopsis magusensis</name>
    <dbReference type="NCBI Taxonomy" id="882444"/>
    <lineage>
        <taxon>Bacteria</taxon>
        <taxon>Bacillati</taxon>
        <taxon>Actinomycetota</taxon>
        <taxon>Actinomycetes</taxon>
        <taxon>Pseudonocardiales</taxon>
        <taxon>Pseudonocardiaceae</taxon>
        <taxon>Amycolatopsis</taxon>
    </lineage>
</organism>
<dbReference type="InterPro" id="IPR036259">
    <property type="entry name" value="MFS_trans_sf"/>
</dbReference>
<feature type="transmembrane region" description="Helical" evidence="6">
    <location>
        <begin position="74"/>
        <end position="92"/>
    </location>
</feature>
<evidence type="ECO:0000256" key="5">
    <source>
        <dbReference type="ARBA" id="ARBA00023136"/>
    </source>
</evidence>
<gene>
    <name evidence="7" type="ORF">JOM49_004747</name>
</gene>
<dbReference type="EMBL" id="JAGGMS010000001">
    <property type="protein sequence ID" value="MBP2183221.1"/>
    <property type="molecule type" value="Genomic_DNA"/>
</dbReference>
<dbReference type="PANTHER" id="PTHR23513">
    <property type="entry name" value="INTEGRAL MEMBRANE EFFLUX PROTEIN-RELATED"/>
    <property type="match status" value="1"/>
</dbReference>
<dbReference type="CDD" id="cd06173">
    <property type="entry name" value="MFS_MefA_like"/>
    <property type="match status" value="1"/>
</dbReference>
<proteinExistence type="predicted"/>
<comment type="subcellular location">
    <subcellularLocation>
        <location evidence="1">Cell membrane</location>
        <topology evidence="1">Multi-pass membrane protein</topology>
    </subcellularLocation>
</comment>
<evidence type="ECO:0000256" key="3">
    <source>
        <dbReference type="ARBA" id="ARBA00022692"/>
    </source>
</evidence>
<feature type="transmembrane region" description="Helical" evidence="6">
    <location>
        <begin position="217"/>
        <end position="238"/>
    </location>
</feature>
<keyword evidence="8" id="KW-1185">Reference proteome</keyword>
<comment type="caution">
    <text evidence="7">The sequence shown here is derived from an EMBL/GenBank/DDBJ whole genome shotgun (WGS) entry which is preliminary data.</text>
</comment>
<feature type="transmembrane region" description="Helical" evidence="6">
    <location>
        <begin position="303"/>
        <end position="328"/>
    </location>
</feature>
<evidence type="ECO:0000256" key="4">
    <source>
        <dbReference type="ARBA" id="ARBA00022989"/>
    </source>
</evidence>
<feature type="transmembrane region" description="Helical" evidence="6">
    <location>
        <begin position="340"/>
        <end position="362"/>
    </location>
</feature>
<accession>A0ABS4PXC0</accession>
<keyword evidence="4 6" id="KW-1133">Transmembrane helix</keyword>
<dbReference type="Pfam" id="PF07690">
    <property type="entry name" value="MFS_1"/>
    <property type="match status" value="1"/>
</dbReference>
<keyword evidence="3 6" id="KW-0812">Transmembrane</keyword>
<dbReference type="PANTHER" id="PTHR23513:SF6">
    <property type="entry name" value="MAJOR FACILITATOR SUPERFAMILY ASSOCIATED DOMAIN-CONTAINING PROTEIN"/>
    <property type="match status" value="1"/>
</dbReference>
<evidence type="ECO:0000256" key="6">
    <source>
        <dbReference type="SAM" id="Phobius"/>
    </source>
</evidence>
<feature type="transmembrane region" description="Helical" evidence="6">
    <location>
        <begin position="374"/>
        <end position="391"/>
    </location>
</feature>
<reference evidence="7 8" key="1">
    <citation type="submission" date="2021-03" db="EMBL/GenBank/DDBJ databases">
        <title>Sequencing the genomes of 1000 actinobacteria strains.</title>
        <authorList>
            <person name="Klenk H.-P."/>
        </authorList>
    </citation>
    <scope>NUCLEOTIDE SEQUENCE [LARGE SCALE GENOMIC DNA]</scope>
    <source>
        <strain evidence="7 8">DSM 45510</strain>
    </source>
</reference>
<name>A0ABS4PXC0_9PSEU</name>
<feature type="transmembrane region" description="Helical" evidence="6">
    <location>
        <begin position="278"/>
        <end position="297"/>
    </location>
</feature>
<evidence type="ECO:0000256" key="1">
    <source>
        <dbReference type="ARBA" id="ARBA00004651"/>
    </source>
</evidence>
<evidence type="ECO:0000313" key="7">
    <source>
        <dbReference type="EMBL" id="MBP2183221.1"/>
    </source>
</evidence>
<dbReference type="RefSeq" id="WP_209666420.1">
    <property type="nucleotide sequence ID" value="NZ_JAGGMS010000001.1"/>
</dbReference>
<dbReference type="Gene3D" id="1.20.1250.20">
    <property type="entry name" value="MFS general substrate transporter like domains"/>
    <property type="match status" value="1"/>
</dbReference>